<evidence type="ECO:0000256" key="2">
    <source>
        <dbReference type="ARBA" id="ARBA00022485"/>
    </source>
</evidence>
<evidence type="ECO:0000256" key="6">
    <source>
        <dbReference type="ARBA" id="ARBA00023239"/>
    </source>
</evidence>
<evidence type="ECO:0000259" key="7">
    <source>
        <dbReference type="Pfam" id="PF05681"/>
    </source>
</evidence>
<dbReference type="NCBIfam" id="TIGR00722">
    <property type="entry name" value="ttdA_fumA_fumB"/>
    <property type="match status" value="1"/>
</dbReference>
<evidence type="ECO:0000256" key="3">
    <source>
        <dbReference type="ARBA" id="ARBA00022723"/>
    </source>
</evidence>
<accession>A0A1E3G4M0</accession>
<protein>
    <submittedName>
        <fullName evidence="8">Fumarate hydratase</fullName>
    </submittedName>
</protein>
<dbReference type="PANTHER" id="PTHR30389:SF17">
    <property type="entry name" value="L(+)-TARTRATE DEHYDRATASE SUBUNIT ALPHA-RELATED"/>
    <property type="match status" value="1"/>
</dbReference>
<proteinExistence type="inferred from homology"/>
<keyword evidence="2" id="KW-0004">4Fe-4S</keyword>
<dbReference type="PANTHER" id="PTHR30389">
    <property type="entry name" value="FUMARATE HYDRATASE-RELATED"/>
    <property type="match status" value="1"/>
</dbReference>
<dbReference type="GO" id="GO:0051539">
    <property type="term" value="F:4 iron, 4 sulfur cluster binding"/>
    <property type="evidence" value="ECO:0007669"/>
    <property type="project" value="UniProtKB-KW"/>
</dbReference>
<organism evidence="8 9">
    <name type="scientific">Fervidobacterium thailandense</name>
    <dbReference type="NCBI Taxonomy" id="1008305"/>
    <lineage>
        <taxon>Bacteria</taxon>
        <taxon>Thermotogati</taxon>
        <taxon>Thermotogota</taxon>
        <taxon>Thermotogae</taxon>
        <taxon>Thermotogales</taxon>
        <taxon>Fervidobacteriaceae</taxon>
        <taxon>Fervidobacterium</taxon>
    </lineage>
</organism>
<dbReference type="InterPro" id="IPR051208">
    <property type="entry name" value="Class-I_Fumarase/Tartrate_DH"/>
</dbReference>
<gene>
    <name evidence="8" type="ORF">A4H02_01585</name>
</gene>
<dbReference type="STRING" id="1008305.A4H02_01585"/>
<sequence>MVSPREIYERVKDELIKVNVQVSGEVEEYFQSYRGPFRDEILKNFVVARCERLPLCQDTGLVEFFVFKGVNILLEEPISLTLNRCVADAYAEAGFRKSIVREPICNRVNTGSNTPCIVHLFEVGTDTLEIFVLVKGGGSENLTRLLMLEPGASTDELIDAVQNVLVPDVANACPPVHVGIGLGGSSDLALLLSRLALFDHDFKNFEPDIVDYPELSEKLKERLNSSKIGVQALGVGHTVLKVRCLGFPTHIATLPVAVSVDCFLNRTGRVKIR</sequence>
<dbReference type="Pfam" id="PF05681">
    <property type="entry name" value="Fumerase"/>
    <property type="match status" value="1"/>
</dbReference>
<name>A0A1E3G4M0_9BACT</name>
<evidence type="ECO:0000313" key="9">
    <source>
        <dbReference type="Proteomes" id="UP000094570"/>
    </source>
</evidence>
<reference evidence="9" key="1">
    <citation type="submission" date="2016-04" db="EMBL/GenBank/DDBJ databases">
        <title>The genome sequence project of a novel Fervidobacterium isolate from a hot spring in Thailand.</title>
        <authorList>
            <person name="Gonzalez J.M."/>
            <person name="Cuecas A."/>
            <person name="Kanoksilapatham W."/>
        </authorList>
    </citation>
    <scope>NUCLEOTIDE SEQUENCE [LARGE SCALE GENOMIC DNA]</scope>
    <source>
        <strain evidence="9">FC2004</strain>
    </source>
</reference>
<dbReference type="GO" id="GO:0046872">
    <property type="term" value="F:metal ion binding"/>
    <property type="evidence" value="ECO:0007669"/>
    <property type="project" value="UniProtKB-KW"/>
</dbReference>
<comment type="similarity">
    <text evidence="1">Belongs to the class-I fumarase family.</text>
</comment>
<keyword evidence="5" id="KW-0411">Iron-sulfur</keyword>
<keyword evidence="9" id="KW-1185">Reference proteome</keyword>
<keyword evidence="4" id="KW-0408">Iron</keyword>
<dbReference type="InterPro" id="IPR004646">
    <property type="entry name" value="Fe-S_hydro-lyase_TtdA-typ_cat"/>
</dbReference>
<evidence type="ECO:0000256" key="5">
    <source>
        <dbReference type="ARBA" id="ARBA00023014"/>
    </source>
</evidence>
<dbReference type="EMBL" id="LWAF01000002">
    <property type="protein sequence ID" value="ODN31179.1"/>
    <property type="molecule type" value="Genomic_DNA"/>
</dbReference>
<evidence type="ECO:0000313" key="8">
    <source>
        <dbReference type="EMBL" id="ODN31179.1"/>
    </source>
</evidence>
<dbReference type="OrthoDB" id="9798978at2"/>
<comment type="caution">
    <text evidence="8">The sequence shown here is derived from an EMBL/GenBank/DDBJ whole genome shotgun (WGS) entry which is preliminary data.</text>
</comment>
<dbReference type="AlphaFoldDB" id="A0A1E3G4M0"/>
<keyword evidence="6" id="KW-0456">Lyase</keyword>
<dbReference type="Proteomes" id="UP000094570">
    <property type="component" value="Unassembled WGS sequence"/>
</dbReference>
<evidence type="ECO:0000256" key="1">
    <source>
        <dbReference type="ARBA" id="ARBA00008876"/>
    </source>
</evidence>
<evidence type="ECO:0000256" key="4">
    <source>
        <dbReference type="ARBA" id="ARBA00023004"/>
    </source>
</evidence>
<dbReference type="GO" id="GO:0016829">
    <property type="term" value="F:lyase activity"/>
    <property type="evidence" value="ECO:0007669"/>
    <property type="project" value="UniProtKB-KW"/>
</dbReference>
<keyword evidence="3" id="KW-0479">Metal-binding</keyword>
<feature type="domain" description="Fe-S hydro-lyase tartrate dehydratase alpha-type catalytic" evidence="7">
    <location>
        <begin position="39"/>
        <end position="270"/>
    </location>
</feature>